<evidence type="ECO:0000313" key="2">
    <source>
        <dbReference type="Proteomes" id="UP000321393"/>
    </source>
</evidence>
<protein>
    <submittedName>
        <fullName evidence="1">Uncharacterized protein</fullName>
    </submittedName>
</protein>
<name>A0A5A7VCU0_CUCMM</name>
<proteinExistence type="predicted"/>
<dbReference type="EMBL" id="SSTE01001516">
    <property type="protein sequence ID" value="KAA0065448.1"/>
    <property type="molecule type" value="Genomic_DNA"/>
</dbReference>
<sequence length="92" mass="10284">MFEGFPVGKERVHVPLLQFADDTLVFANGLTIPSAFLPLDQEFVDSPRSPSALPNSISKDLFNCIVFLLIQIDTWSTDIIELVVISIWMVGF</sequence>
<dbReference type="Proteomes" id="UP000321393">
    <property type="component" value="Unassembled WGS sequence"/>
</dbReference>
<comment type="caution">
    <text evidence="1">The sequence shown here is derived from an EMBL/GenBank/DDBJ whole genome shotgun (WGS) entry which is preliminary data.</text>
</comment>
<dbReference type="AlphaFoldDB" id="A0A5A7VCU0"/>
<reference evidence="1 2" key="1">
    <citation type="submission" date="2019-08" db="EMBL/GenBank/DDBJ databases">
        <title>Draft genome sequences of two oriental melons (Cucumis melo L. var makuwa).</title>
        <authorList>
            <person name="Kwon S.-Y."/>
        </authorList>
    </citation>
    <scope>NUCLEOTIDE SEQUENCE [LARGE SCALE GENOMIC DNA]</scope>
    <source>
        <strain evidence="2">cv. SW 3</strain>
        <tissue evidence="1">Leaf</tissue>
    </source>
</reference>
<gene>
    <name evidence="1" type="ORF">E6C27_scaffold17G001290</name>
</gene>
<organism evidence="1 2">
    <name type="scientific">Cucumis melo var. makuwa</name>
    <name type="common">Oriental melon</name>
    <dbReference type="NCBI Taxonomy" id="1194695"/>
    <lineage>
        <taxon>Eukaryota</taxon>
        <taxon>Viridiplantae</taxon>
        <taxon>Streptophyta</taxon>
        <taxon>Embryophyta</taxon>
        <taxon>Tracheophyta</taxon>
        <taxon>Spermatophyta</taxon>
        <taxon>Magnoliopsida</taxon>
        <taxon>eudicotyledons</taxon>
        <taxon>Gunneridae</taxon>
        <taxon>Pentapetalae</taxon>
        <taxon>rosids</taxon>
        <taxon>fabids</taxon>
        <taxon>Cucurbitales</taxon>
        <taxon>Cucurbitaceae</taxon>
        <taxon>Benincaseae</taxon>
        <taxon>Cucumis</taxon>
    </lineage>
</organism>
<evidence type="ECO:0000313" key="1">
    <source>
        <dbReference type="EMBL" id="KAA0065448.1"/>
    </source>
</evidence>
<accession>A0A5A7VCU0</accession>